<feature type="transmembrane region" description="Helical" evidence="2">
    <location>
        <begin position="318"/>
        <end position="337"/>
    </location>
</feature>
<keyword evidence="2" id="KW-1133">Transmembrane helix</keyword>
<feature type="transmembrane region" description="Helical" evidence="2">
    <location>
        <begin position="142"/>
        <end position="165"/>
    </location>
</feature>
<keyword evidence="4" id="KW-1185">Reference proteome</keyword>
<proteinExistence type="inferred from homology"/>
<dbReference type="STRING" id="6336.A0A0V0S594"/>
<dbReference type="OrthoDB" id="18814at2759"/>
<dbReference type="AlphaFoldDB" id="A0A0V0S594"/>
<feature type="transmembrane region" description="Helical" evidence="2">
    <location>
        <begin position="239"/>
        <end position="259"/>
    </location>
</feature>
<dbReference type="InterPro" id="IPR036259">
    <property type="entry name" value="MFS_trans_sf"/>
</dbReference>
<feature type="transmembrane region" description="Helical" evidence="2">
    <location>
        <begin position="372"/>
        <end position="396"/>
    </location>
</feature>
<feature type="transmembrane region" description="Helical" evidence="2">
    <location>
        <begin position="171"/>
        <end position="193"/>
    </location>
</feature>
<comment type="similarity">
    <text evidence="1">Belongs to the reduced folate carrier (RFC) transporter (TC 2.A.48) family.</text>
</comment>
<dbReference type="Pfam" id="PF01770">
    <property type="entry name" value="Folate_carrier"/>
    <property type="match status" value="2"/>
</dbReference>
<accession>A0A0V0S594</accession>
<protein>
    <submittedName>
        <fullName evidence="3">Folate transporter 1</fullName>
    </submittedName>
</protein>
<sequence length="462" mass="52579">MHWPAMKVDSTKLVIFLLIFSGFLKEFRPILPFMNTYLTSSARNFTDDTLNHQVYPVWTYSYMALLLPVLLLSDNVHHFTFVISGTFGQLCTMLAMIYGTTVACLQLMEIAYGLTTACDISSMSFLFFVVGDLKKFQKIISIMRAVTLLGMCISYVIGQLFLWFGLTDYTVHAYVSLTASVATVLLVLFICLLRKVWLQPRTMHRRTENDTKFSIHFLTVLFYRLKKCYHSIFVIKWSIFWAISTCGYLQVVNYIQLLWSKLQDKNDNSTIYNGITEAVNALLGKQAISFRYLNFKCAGVAFAVQYVHLNWALIGDMYLFMISIVQAIFLITLSQTLQMTIAYILYILYCLLYQTSITVCTYLIATHAPKRYHALAFGSNTFIALLLQTVLTLIVADSNGFALDISSQFNVYGILHGTVSVFYLISGIVILAKHWPINWNAFLETDEELNDSKNANEAVTAA</sequence>
<organism evidence="3 4">
    <name type="scientific">Trichinella nelsoni</name>
    <dbReference type="NCBI Taxonomy" id="6336"/>
    <lineage>
        <taxon>Eukaryota</taxon>
        <taxon>Metazoa</taxon>
        <taxon>Ecdysozoa</taxon>
        <taxon>Nematoda</taxon>
        <taxon>Enoplea</taxon>
        <taxon>Dorylaimia</taxon>
        <taxon>Trichinellida</taxon>
        <taxon>Trichinellidae</taxon>
        <taxon>Trichinella</taxon>
    </lineage>
</organism>
<dbReference type="Proteomes" id="UP000054630">
    <property type="component" value="Unassembled WGS sequence"/>
</dbReference>
<dbReference type="SUPFAM" id="SSF103473">
    <property type="entry name" value="MFS general substrate transporter"/>
    <property type="match status" value="1"/>
</dbReference>
<keyword evidence="2" id="KW-0812">Transmembrane</keyword>
<gene>
    <name evidence="3" type="primary">folt-1</name>
    <name evidence="3" type="ORF">T07_3090</name>
</gene>
<evidence type="ECO:0000313" key="4">
    <source>
        <dbReference type="Proteomes" id="UP000054630"/>
    </source>
</evidence>
<dbReference type="EMBL" id="JYDL01000036">
    <property type="protein sequence ID" value="KRX21823.1"/>
    <property type="molecule type" value="Genomic_DNA"/>
</dbReference>
<dbReference type="GO" id="GO:0005886">
    <property type="term" value="C:plasma membrane"/>
    <property type="evidence" value="ECO:0007669"/>
    <property type="project" value="TreeGrafter"/>
</dbReference>
<feature type="transmembrane region" description="Helical" evidence="2">
    <location>
        <begin position="110"/>
        <end position="130"/>
    </location>
</feature>
<evidence type="ECO:0000313" key="3">
    <source>
        <dbReference type="EMBL" id="KRX21823.1"/>
    </source>
</evidence>
<reference evidence="3 4" key="1">
    <citation type="submission" date="2015-01" db="EMBL/GenBank/DDBJ databases">
        <title>Evolution of Trichinella species and genotypes.</title>
        <authorList>
            <person name="Korhonen P.K."/>
            <person name="Edoardo P."/>
            <person name="Giuseppe L.R."/>
            <person name="Gasser R.B."/>
        </authorList>
    </citation>
    <scope>NUCLEOTIDE SEQUENCE [LARGE SCALE GENOMIC DNA]</scope>
    <source>
        <strain evidence="3">ISS37</strain>
    </source>
</reference>
<feature type="transmembrane region" description="Helical" evidence="2">
    <location>
        <begin position="343"/>
        <end position="365"/>
    </location>
</feature>
<dbReference type="GO" id="GO:0090482">
    <property type="term" value="F:vitamin transmembrane transporter activity"/>
    <property type="evidence" value="ECO:0007669"/>
    <property type="project" value="InterPro"/>
</dbReference>
<dbReference type="PANTHER" id="PTHR10686:SF18">
    <property type="entry name" value="IP11787P-RELATED"/>
    <property type="match status" value="1"/>
</dbReference>
<evidence type="ECO:0000256" key="2">
    <source>
        <dbReference type="SAM" id="Phobius"/>
    </source>
</evidence>
<dbReference type="PANTHER" id="PTHR10686">
    <property type="entry name" value="FOLATE TRANSPORTER"/>
    <property type="match status" value="1"/>
</dbReference>
<name>A0A0V0S594_9BILA</name>
<keyword evidence="2" id="KW-0472">Membrane</keyword>
<feature type="transmembrane region" description="Helical" evidence="2">
    <location>
        <begin position="411"/>
        <end position="432"/>
    </location>
</feature>
<feature type="transmembrane region" description="Helical" evidence="2">
    <location>
        <begin position="79"/>
        <end position="98"/>
    </location>
</feature>
<dbReference type="NCBIfam" id="TIGR00806">
    <property type="entry name" value="rfc"/>
    <property type="match status" value="1"/>
</dbReference>
<comment type="caution">
    <text evidence="3">The sequence shown here is derived from an EMBL/GenBank/DDBJ whole genome shotgun (WGS) entry which is preliminary data.</text>
</comment>
<dbReference type="InterPro" id="IPR002666">
    <property type="entry name" value="Folate_carrier"/>
</dbReference>
<evidence type="ECO:0000256" key="1">
    <source>
        <dbReference type="ARBA" id="ARBA00005773"/>
    </source>
</evidence>
<feature type="transmembrane region" description="Helical" evidence="2">
    <location>
        <begin position="53"/>
        <end position="72"/>
    </location>
</feature>
<dbReference type="Gene3D" id="1.20.1250.20">
    <property type="entry name" value="MFS general substrate transporter like domains"/>
    <property type="match status" value="1"/>
</dbReference>